<dbReference type="EMBL" id="JBHUHR010000050">
    <property type="protein sequence ID" value="MFD2037601.1"/>
    <property type="molecule type" value="Genomic_DNA"/>
</dbReference>
<reference evidence="2" key="1">
    <citation type="journal article" date="2019" name="Int. J. Syst. Evol. Microbiol.">
        <title>The Global Catalogue of Microorganisms (GCM) 10K type strain sequencing project: providing services to taxonomists for standard genome sequencing and annotation.</title>
        <authorList>
            <consortium name="The Broad Institute Genomics Platform"/>
            <consortium name="The Broad Institute Genome Sequencing Center for Infectious Disease"/>
            <person name="Wu L."/>
            <person name="Ma J."/>
        </authorList>
    </citation>
    <scope>NUCLEOTIDE SEQUENCE [LARGE SCALE GENOMIC DNA]</scope>
    <source>
        <strain evidence="2">CGMCC 1.15180</strain>
    </source>
</reference>
<dbReference type="PROSITE" id="PS51257">
    <property type="entry name" value="PROKAR_LIPOPROTEIN"/>
    <property type="match status" value="1"/>
</dbReference>
<comment type="caution">
    <text evidence="1">The sequence shown here is derived from an EMBL/GenBank/DDBJ whole genome shotgun (WGS) entry which is preliminary data.</text>
</comment>
<accession>A0ABW4VV71</accession>
<proteinExistence type="predicted"/>
<name>A0ABW4VV71_9BACT</name>
<evidence type="ECO:0008006" key="3">
    <source>
        <dbReference type="Google" id="ProtNLM"/>
    </source>
</evidence>
<dbReference type="RefSeq" id="WP_376889610.1">
    <property type="nucleotide sequence ID" value="NZ_JBHUHR010000050.1"/>
</dbReference>
<gene>
    <name evidence="1" type="ORF">ACFSKL_22595</name>
</gene>
<dbReference type="Proteomes" id="UP001597361">
    <property type="component" value="Unassembled WGS sequence"/>
</dbReference>
<organism evidence="1 2">
    <name type="scientific">Belliella marina</name>
    <dbReference type="NCBI Taxonomy" id="1644146"/>
    <lineage>
        <taxon>Bacteria</taxon>
        <taxon>Pseudomonadati</taxon>
        <taxon>Bacteroidota</taxon>
        <taxon>Cytophagia</taxon>
        <taxon>Cytophagales</taxon>
        <taxon>Cyclobacteriaceae</taxon>
        <taxon>Belliella</taxon>
    </lineage>
</organism>
<evidence type="ECO:0000313" key="1">
    <source>
        <dbReference type="EMBL" id="MFD2037601.1"/>
    </source>
</evidence>
<keyword evidence="2" id="KW-1185">Reference proteome</keyword>
<evidence type="ECO:0000313" key="2">
    <source>
        <dbReference type="Proteomes" id="UP001597361"/>
    </source>
</evidence>
<protein>
    <recommendedName>
        <fullName evidence="3">Lipoprotein</fullName>
    </recommendedName>
</protein>
<sequence>MKNLLIVITISTLFSCSNTDEMDEQYFNLYAGLEFSIFNDQNEDLLNPGNPNHLNTDDIRLFYVINGESQEFYKGSLDNPRGYSIDENEGIYRIGIFLNYSETEDKPITYIQWNNNIETDTIEVSYRRSQHSIIQETIWLNGEQIWEIGDNTTDPYFMLEK</sequence>